<name>A0A0U5EYS0_9PROT</name>
<dbReference type="KEGG" id="asz:ASN_3719"/>
<gene>
    <name evidence="3" type="ORF">ASN_3719</name>
</gene>
<dbReference type="Gene3D" id="3.30.1490.20">
    <property type="entry name" value="ATP-grasp fold, A domain"/>
    <property type="match status" value="1"/>
</dbReference>
<dbReference type="Proteomes" id="UP000056109">
    <property type="component" value="Chromosome I"/>
</dbReference>
<protein>
    <recommendedName>
        <fullName evidence="2">ATP-grasp domain-containing protein</fullName>
    </recommendedName>
</protein>
<proteinExistence type="predicted"/>
<dbReference type="InterPro" id="IPR013815">
    <property type="entry name" value="ATP_grasp_subdomain_1"/>
</dbReference>
<sequence length="462" mass="51215">MADAKTVQGGFHKPIHSGHAPAPLYCLRVFQCRIAHLYLGHSGCHPDLDICAICAIAPHWWLSSGPPWGLALGGHSRLCAGHHHYGSYCRPHAETGKMTKQPLSAHAQSAPQSQNGSPLSSFEFWPGWIFYTPIVIYWILLGLRYRDFSTPTAANPRIETGGLCGESKSGILDMAGTTAARWIAPYTTLFTSTDDTRRAEEAMAHKGLSLPVVVKPDIGCNGTGVKLARTSAELDAALAAFPRGIKLVIQRLIPYRHEAGLFYIRHPDSPHGTLSSLTYKDIPALQGNGRDTVLELLKQDPRTRLLLHIYTPRLQNRLHEVLPEGETIDLVFTGNHCKGAIFRNGAADITPALTARLDEIMQDIPDFHFGRVDVKFDSVDALRAGEKFEIIEINGVGSEATHIWDSRTSLREAYAAQFHHYGETFRIGAKKKKAGWKSSGLWHGVRLWRRQKRLLASYPMND</sequence>
<evidence type="ECO:0000256" key="1">
    <source>
        <dbReference type="PROSITE-ProRule" id="PRU00409"/>
    </source>
</evidence>
<dbReference type="AlphaFoldDB" id="A0A0U5EYS0"/>
<evidence type="ECO:0000313" key="4">
    <source>
        <dbReference type="Proteomes" id="UP000056109"/>
    </source>
</evidence>
<dbReference type="GO" id="GO:0005524">
    <property type="term" value="F:ATP binding"/>
    <property type="evidence" value="ECO:0007669"/>
    <property type="project" value="UniProtKB-UniRule"/>
</dbReference>
<keyword evidence="1" id="KW-0547">Nucleotide-binding</keyword>
<evidence type="ECO:0000259" key="2">
    <source>
        <dbReference type="PROSITE" id="PS50975"/>
    </source>
</evidence>
<dbReference type="InterPro" id="IPR011761">
    <property type="entry name" value="ATP-grasp"/>
</dbReference>
<evidence type="ECO:0000313" key="3">
    <source>
        <dbReference type="EMBL" id="CEF42938.1"/>
    </source>
</evidence>
<reference evidence="4" key="1">
    <citation type="submission" date="2014-09" db="EMBL/GenBank/DDBJ databases">
        <authorList>
            <person name="Illeghems K.G."/>
        </authorList>
    </citation>
    <scope>NUCLEOTIDE SEQUENCE [LARGE SCALE GENOMIC DNA]</scope>
    <source>
        <strain evidence="4">108B</strain>
    </source>
</reference>
<dbReference type="EMBL" id="LN606600">
    <property type="protein sequence ID" value="CEF42938.1"/>
    <property type="molecule type" value="Genomic_DNA"/>
</dbReference>
<accession>A0A0U5EYS0</accession>
<dbReference type="PROSITE" id="PS50975">
    <property type="entry name" value="ATP_GRASP"/>
    <property type="match status" value="1"/>
</dbReference>
<dbReference type="GO" id="GO:0046872">
    <property type="term" value="F:metal ion binding"/>
    <property type="evidence" value="ECO:0007669"/>
    <property type="project" value="InterPro"/>
</dbReference>
<keyword evidence="1" id="KW-0067">ATP-binding</keyword>
<organism evidence="3 4">
    <name type="scientific">Acetobacter senegalensis</name>
    <dbReference type="NCBI Taxonomy" id="446692"/>
    <lineage>
        <taxon>Bacteria</taxon>
        <taxon>Pseudomonadati</taxon>
        <taxon>Pseudomonadota</taxon>
        <taxon>Alphaproteobacteria</taxon>
        <taxon>Acetobacterales</taxon>
        <taxon>Acetobacteraceae</taxon>
        <taxon>Acetobacter</taxon>
    </lineage>
</organism>
<dbReference type="PATRIC" id="fig|446692.3.peg.3947"/>
<keyword evidence="4" id="KW-1185">Reference proteome</keyword>
<feature type="domain" description="ATP-grasp" evidence="2">
    <location>
        <begin position="174"/>
        <end position="419"/>
    </location>
</feature>
<dbReference type="SUPFAM" id="SSF56059">
    <property type="entry name" value="Glutathione synthetase ATP-binding domain-like"/>
    <property type="match status" value="1"/>
</dbReference>